<dbReference type="GO" id="GO:0003700">
    <property type="term" value="F:DNA-binding transcription factor activity"/>
    <property type="evidence" value="ECO:0007669"/>
    <property type="project" value="InterPro"/>
</dbReference>
<dbReference type="Gene3D" id="1.10.10.10">
    <property type="entry name" value="Winged helix-like DNA-binding domain superfamily/Winged helix DNA-binding domain"/>
    <property type="match status" value="1"/>
</dbReference>
<dbReference type="InterPro" id="IPR036388">
    <property type="entry name" value="WH-like_DNA-bd_sf"/>
</dbReference>
<gene>
    <name evidence="7" type="ORF">C7416_109179</name>
</gene>
<feature type="domain" description="HTH lysR-type" evidence="6">
    <location>
        <begin position="1"/>
        <end position="58"/>
    </location>
</feature>
<dbReference type="PANTHER" id="PTHR30346">
    <property type="entry name" value="TRANSCRIPTIONAL DUAL REGULATOR HCAR-RELATED"/>
    <property type="match status" value="1"/>
</dbReference>
<dbReference type="SUPFAM" id="SSF53850">
    <property type="entry name" value="Periplasmic binding protein-like II"/>
    <property type="match status" value="1"/>
</dbReference>
<keyword evidence="2" id="KW-0805">Transcription regulation</keyword>
<dbReference type="PRINTS" id="PR00039">
    <property type="entry name" value="HTHLYSR"/>
</dbReference>
<evidence type="ECO:0000313" key="7">
    <source>
        <dbReference type="EMBL" id="PZX24776.1"/>
    </source>
</evidence>
<evidence type="ECO:0000313" key="8">
    <source>
        <dbReference type="Proteomes" id="UP000249638"/>
    </source>
</evidence>
<accession>A0A2W7PJ62</accession>
<organism evidence="7 8">
    <name type="scientific">Cupriavidus phytorum</name>
    <dbReference type="NCBI Taxonomy" id="3024399"/>
    <lineage>
        <taxon>Bacteria</taxon>
        <taxon>Pseudomonadati</taxon>
        <taxon>Pseudomonadota</taxon>
        <taxon>Betaproteobacteria</taxon>
        <taxon>Burkholderiales</taxon>
        <taxon>Burkholderiaceae</taxon>
        <taxon>Cupriavidus</taxon>
    </lineage>
</organism>
<dbReference type="FunFam" id="1.10.10.10:FF:000001">
    <property type="entry name" value="LysR family transcriptional regulator"/>
    <property type="match status" value="1"/>
</dbReference>
<keyword evidence="4" id="KW-0804">Transcription</keyword>
<keyword evidence="8" id="KW-1185">Reference proteome</keyword>
<dbReference type="InterPro" id="IPR005119">
    <property type="entry name" value="LysR_subst-bd"/>
</dbReference>
<dbReference type="InterPro" id="IPR036390">
    <property type="entry name" value="WH_DNA-bd_sf"/>
</dbReference>
<dbReference type="GO" id="GO:0032993">
    <property type="term" value="C:protein-DNA complex"/>
    <property type="evidence" value="ECO:0007669"/>
    <property type="project" value="TreeGrafter"/>
</dbReference>
<evidence type="ECO:0000256" key="2">
    <source>
        <dbReference type="ARBA" id="ARBA00023015"/>
    </source>
</evidence>
<dbReference type="PANTHER" id="PTHR30346:SF28">
    <property type="entry name" value="HTH-TYPE TRANSCRIPTIONAL REGULATOR CYNR"/>
    <property type="match status" value="1"/>
</dbReference>
<comment type="similarity">
    <text evidence="1">Belongs to the LysR transcriptional regulatory family.</text>
</comment>
<dbReference type="Pfam" id="PF03466">
    <property type="entry name" value="LysR_substrate"/>
    <property type="match status" value="1"/>
</dbReference>
<dbReference type="Pfam" id="PF00126">
    <property type="entry name" value="HTH_1"/>
    <property type="match status" value="1"/>
</dbReference>
<evidence type="ECO:0000256" key="1">
    <source>
        <dbReference type="ARBA" id="ARBA00009437"/>
    </source>
</evidence>
<name>A0A2W7PJ62_9BURK</name>
<dbReference type="EMBL" id="QKZN01000009">
    <property type="protein sequence ID" value="PZX24776.1"/>
    <property type="molecule type" value="Genomic_DNA"/>
</dbReference>
<reference evidence="7" key="1">
    <citation type="submission" date="2018-06" db="EMBL/GenBank/DDBJ databases">
        <title>Genomic Encyclopedia of Type Strains, Phase IV (KMG-V): Genome sequencing to study the core and pangenomes of soil and plant-associated prokaryotes.</title>
        <authorList>
            <person name="Whitman W."/>
        </authorList>
    </citation>
    <scope>NUCLEOTIDE SEQUENCE [LARGE SCALE GENOMIC DNA]</scope>
    <source>
        <strain evidence="7">MLR2-44</strain>
    </source>
</reference>
<protein>
    <submittedName>
        <fullName evidence="7">DNA-binding transcriptional LysR family regulator</fullName>
    </submittedName>
</protein>
<comment type="caution">
    <text evidence="7">The sequence shown here is derived from an EMBL/GenBank/DDBJ whole genome shotgun (WGS) entry which is preliminary data.</text>
</comment>
<dbReference type="GO" id="GO:0003677">
    <property type="term" value="F:DNA binding"/>
    <property type="evidence" value="ECO:0007669"/>
    <property type="project" value="UniProtKB-KW"/>
</dbReference>
<dbReference type="SUPFAM" id="SSF46785">
    <property type="entry name" value="Winged helix' DNA-binding domain"/>
    <property type="match status" value="1"/>
</dbReference>
<dbReference type="InterPro" id="IPR000847">
    <property type="entry name" value="LysR_HTH_N"/>
</dbReference>
<evidence type="ECO:0000256" key="4">
    <source>
        <dbReference type="ARBA" id="ARBA00023163"/>
    </source>
</evidence>
<keyword evidence="3 7" id="KW-0238">DNA-binding</keyword>
<dbReference type="PROSITE" id="PS50931">
    <property type="entry name" value="HTH_LYSR"/>
    <property type="match status" value="1"/>
</dbReference>
<dbReference type="AlphaFoldDB" id="A0A2W7PJ62"/>
<feature type="region of interest" description="Disordered" evidence="5">
    <location>
        <begin position="291"/>
        <end position="315"/>
    </location>
</feature>
<evidence type="ECO:0000256" key="3">
    <source>
        <dbReference type="ARBA" id="ARBA00023125"/>
    </source>
</evidence>
<evidence type="ECO:0000256" key="5">
    <source>
        <dbReference type="SAM" id="MobiDB-lite"/>
    </source>
</evidence>
<sequence length="315" mass="34315">MEFRHLRYFLVLAEELHFGRAARRLAISQPPLSLNIQQLEASVGARLFDRDSRGVRLTAAGRAFRESATALLAQAEAARVLAREIEAGAVGRLRVGFVGSMLYRGLPQTLREFEAAYPGIHVALTELNSQEQIDALLHDELDAAFIHTGRVPDTLQATLVHAEPFVCCLPADHALAALAELPLTSLRGEPFVLFSRKASPDYYSRIFDMCAAQGFFPQIRHEVRHWLSVVSLVSQGMGVAVVPAALARSGMAGAAFRPLAEAAVRSEVYCAWKTAPDHPARDHFVAMVAGKAAQPKPDHQHSRKEKATGPGTDGL</sequence>
<proteinExistence type="inferred from homology"/>
<dbReference type="Gene3D" id="3.40.190.10">
    <property type="entry name" value="Periplasmic binding protein-like II"/>
    <property type="match status" value="2"/>
</dbReference>
<dbReference type="CDD" id="cd08448">
    <property type="entry name" value="PBP2_LTTR_aromatics_like_2"/>
    <property type="match status" value="1"/>
</dbReference>
<dbReference type="Proteomes" id="UP000249638">
    <property type="component" value="Unassembled WGS sequence"/>
</dbReference>
<evidence type="ECO:0000259" key="6">
    <source>
        <dbReference type="PROSITE" id="PS50931"/>
    </source>
</evidence>